<keyword evidence="1" id="KW-1133">Transmembrane helix</keyword>
<gene>
    <name evidence="2" type="ORF">EMWEY_00018110</name>
</gene>
<evidence type="ECO:0000313" key="2">
    <source>
        <dbReference type="EMBL" id="CDJ58823.1"/>
    </source>
</evidence>
<dbReference type="VEuPathDB" id="ToxoDB:EMWEY_00018110"/>
<keyword evidence="1" id="KW-0472">Membrane</keyword>
<feature type="transmembrane region" description="Helical" evidence="1">
    <location>
        <begin position="64"/>
        <end position="86"/>
    </location>
</feature>
<dbReference type="RefSeq" id="XP_013335471.1">
    <property type="nucleotide sequence ID" value="XM_013480017.1"/>
</dbReference>
<dbReference type="Proteomes" id="UP000030763">
    <property type="component" value="Unassembled WGS sequence"/>
</dbReference>
<organism evidence="2 3">
    <name type="scientific">Eimeria maxima</name>
    <name type="common">Coccidian parasite</name>
    <dbReference type="NCBI Taxonomy" id="5804"/>
    <lineage>
        <taxon>Eukaryota</taxon>
        <taxon>Sar</taxon>
        <taxon>Alveolata</taxon>
        <taxon>Apicomplexa</taxon>
        <taxon>Conoidasida</taxon>
        <taxon>Coccidia</taxon>
        <taxon>Eucoccidiorida</taxon>
        <taxon>Eimeriorina</taxon>
        <taxon>Eimeriidae</taxon>
        <taxon>Eimeria</taxon>
    </lineage>
</organism>
<accession>U6M6Y7</accession>
<dbReference type="OrthoDB" id="347378at2759"/>
<sequence length="600" mass="66176">MLPSKAGETTPLQWGKSETSFITSLSRDIGESMYYSSTVELSQSDRVQPSLRTELRRGRPHHKLSTAASLLASTVALVVIVTWLAFCITPRGTRRATRLVQRHLSGRGEDPDLNSILEGCLELREELGLSQDISEPDEPPEAKKARLFLMLRESGEAFERRQGDNSHLLPARDFGPSQGFFAYGPGQLVERSALVASKREESISDWASRPTAPALKRRYAPRDTDGSIAGSSPSLVSLLHVPSVKPSSSLASDSRGMTGTDNLGVTPEDWILEDIGQHAPQGWDVVPRRGESAYDFIKRTLLTGPSAYSSANRAPVLPVASFIPNVQVFGGAASGATFTGVEQGVYEHSVQAATLVTANAQQNYVGVAQPSTFVRQLDAKTTAELAQTPAERVHLHPFVRLPHVLPEDITQVFEGARALSSKVPAGSPMKNFNSMRMLFAKPSLTAQDVKQLMDDCRCLIAYACTKLAGSLRKRNAFYVVRRLATMFMVFDYVVSTIELLGDKMDTKSWWENFVGRFYTNYAFENKDKVSRATQDLGDLACRLSSALAIYKTGMRPSLGHIIALKREIFTNLRNDSIFHNPSWTHWQMDDAIFSRVNAST</sequence>
<evidence type="ECO:0000256" key="1">
    <source>
        <dbReference type="SAM" id="Phobius"/>
    </source>
</evidence>
<keyword evidence="3" id="KW-1185">Reference proteome</keyword>
<dbReference type="EMBL" id="HG719856">
    <property type="protein sequence ID" value="CDJ58823.1"/>
    <property type="molecule type" value="Genomic_DNA"/>
</dbReference>
<dbReference type="AlphaFoldDB" id="U6M6Y7"/>
<evidence type="ECO:0000313" key="3">
    <source>
        <dbReference type="Proteomes" id="UP000030763"/>
    </source>
</evidence>
<dbReference type="GeneID" id="25335797"/>
<name>U6M6Y7_EIMMA</name>
<reference evidence="2" key="2">
    <citation type="submission" date="2013-10" db="EMBL/GenBank/DDBJ databases">
        <authorList>
            <person name="Aslett M."/>
        </authorList>
    </citation>
    <scope>NUCLEOTIDE SEQUENCE [LARGE SCALE GENOMIC DNA]</scope>
    <source>
        <strain evidence="2">Weybridge</strain>
    </source>
</reference>
<keyword evidence="1" id="KW-0812">Transmembrane</keyword>
<protein>
    <submittedName>
        <fullName evidence="2">Uncharacterized protein</fullName>
    </submittedName>
</protein>
<proteinExistence type="predicted"/>
<reference evidence="2" key="1">
    <citation type="submission" date="2013-10" db="EMBL/GenBank/DDBJ databases">
        <title>Genomic analysis of the causative agents of coccidiosis in chickens.</title>
        <authorList>
            <person name="Reid A.J."/>
            <person name="Blake D."/>
            <person name="Billington K."/>
            <person name="Browne H."/>
            <person name="Dunn M."/>
            <person name="Hung S."/>
            <person name="Kawahara F."/>
            <person name="Miranda-Saavedra D."/>
            <person name="Mourier T."/>
            <person name="Nagra H."/>
            <person name="Otto T.D."/>
            <person name="Rawlings N."/>
            <person name="Sanchez A."/>
            <person name="Sanders M."/>
            <person name="Subramaniam C."/>
            <person name="Tay Y."/>
            <person name="Dear P."/>
            <person name="Doerig C."/>
            <person name="Gruber A."/>
            <person name="Parkinson J."/>
            <person name="Shirley M."/>
            <person name="Wan K.L."/>
            <person name="Berriman M."/>
            <person name="Tomley F."/>
            <person name="Pain A."/>
        </authorList>
    </citation>
    <scope>NUCLEOTIDE SEQUENCE [LARGE SCALE GENOMIC DNA]</scope>
    <source>
        <strain evidence="2">Weybridge</strain>
    </source>
</reference>